<reference evidence="1" key="1">
    <citation type="journal article" date="2024" name="J. Gen. Virol.">
        <title>Novel phages of Pseudomonas syringae unveil numerous potential auxiliary metabolic genes.</title>
        <authorList>
            <person name="Feltin C."/>
            <person name="Garneau J.R."/>
            <person name="Morris C.E."/>
            <person name="Berard A."/>
            <person name="Torres-Barcelo C."/>
        </authorList>
    </citation>
    <scope>NUCLEOTIDE SEQUENCE</scope>
</reference>
<name>A0AAU6W506_9VIRU</name>
<organism evidence="1">
    <name type="scientific">Pseudomonas phage Cruim01</name>
    <dbReference type="NCBI Taxonomy" id="3138528"/>
    <lineage>
        <taxon>Viruses</taxon>
    </lineage>
</organism>
<proteinExistence type="predicted"/>
<dbReference type="EMBL" id="PP179333">
    <property type="protein sequence ID" value="XAI71388.1"/>
    <property type="molecule type" value="Genomic_DNA"/>
</dbReference>
<gene>
    <name evidence="1" type="ORF">Cruim01_00087</name>
</gene>
<sequence>MPDLLKTVTSAASLKTPEQHHRAHAVAAALEVIAGYAASGSPSVNLSYEIEQLSTYADQIQAALKAE</sequence>
<evidence type="ECO:0000313" key="1">
    <source>
        <dbReference type="EMBL" id="XAI71388.1"/>
    </source>
</evidence>
<accession>A0AAU6W506</accession>
<protein>
    <submittedName>
        <fullName evidence="1">Uncharacterized protein</fullName>
    </submittedName>
</protein>